<comment type="caution">
    <text evidence="2">The sequence shown here is derived from an EMBL/GenBank/DDBJ whole genome shotgun (WGS) entry which is preliminary data.</text>
</comment>
<reference evidence="2 3" key="1">
    <citation type="submission" date="2024-06" db="EMBL/GenBank/DDBJ databases">
        <title>Lysinibacillus zambalefons sp. nov., a Novel Firmicute Isolated from the Poon Bato Zambales Hyperalkaline Spring.</title>
        <authorList>
            <person name="Aja J.A."/>
            <person name="Lazaro J.E.H."/>
            <person name="Llorin L.D."/>
            <person name="Lim K.R."/>
            <person name="Teodosio J."/>
            <person name="Dalisay D.S."/>
        </authorList>
    </citation>
    <scope>NUCLEOTIDE SEQUENCE [LARGE SCALE GENOMIC DNA]</scope>
    <source>
        <strain evidence="2 3">M3</strain>
    </source>
</reference>
<protein>
    <recommendedName>
        <fullName evidence="4">Flagellar cap protein</fullName>
    </recommendedName>
</protein>
<evidence type="ECO:0000256" key="1">
    <source>
        <dbReference type="SAM" id="Phobius"/>
    </source>
</evidence>
<dbReference type="Proteomes" id="UP001478862">
    <property type="component" value="Unassembled WGS sequence"/>
</dbReference>
<evidence type="ECO:0000313" key="2">
    <source>
        <dbReference type="EMBL" id="MEQ6356782.1"/>
    </source>
</evidence>
<accession>A0ABV1MW92</accession>
<gene>
    <name evidence="2" type="ORF">ABNX05_19320</name>
</gene>
<feature type="transmembrane region" description="Helical" evidence="1">
    <location>
        <begin position="6"/>
        <end position="26"/>
    </location>
</feature>
<keyword evidence="1" id="KW-1133">Transmembrane helix</keyword>
<evidence type="ECO:0000313" key="3">
    <source>
        <dbReference type="Proteomes" id="UP001478862"/>
    </source>
</evidence>
<keyword evidence="1" id="KW-0812">Transmembrane</keyword>
<evidence type="ECO:0008006" key="4">
    <source>
        <dbReference type="Google" id="ProtNLM"/>
    </source>
</evidence>
<sequence>MDVLSIAIVAIIGGVVICLAGIFTDAHTRKEKIRLKAIEKETELEKLRLETYTMETEKLRLELEQSKVLLLEEKQNSTK</sequence>
<keyword evidence="1" id="KW-0472">Membrane</keyword>
<name>A0ABV1MW92_9BACI</name>
<proteinExistence type="predicted"/>
<keyword evidence="3" id="KW-1185">Reference proteome</keyword>
<dbReference type="EMBL" id="JBEGDG010000017">
    <property type="protein sequence ID" value="MEQ6356782.1"/>
    <property type="molecule type" value="Genomic_DNA"/>
</dbReference>
<organism evidence="2 3">
    <name type="scientific">Lysinibacillus zambalensis</name>
    <dbReference type="NCBI Taxonomy" id="3160866"/>
    <lineage>
        <taxon>Bacteria</taxon>
        <taxon>Bacillati</taxon>
        <taxon>Bacillota</taxon>
        <taxon>Bacilli</taxon>
        <taxon>Bacillales</taxon>
        <taxon>Bacillaceae</taxon>
        <taxon>Lysinibacillus</taxon>
    </lineage>
</organism>